<dbReference type="InterPro" id="IPR006674">
    <property type="entry name" value="HD_domain"/>
</dbReference>
<dbReference type="Gene3D" id="1.10.3210.10">
    <property type="entry name" value="Hypothetical protein af1432"/>
    <property type="match status" value="1"/>
</dbReference>
<dbReference type="Proteomes" id="UP000292209">
    <property type="component" value="Unassembled WGS sequence"/>
</dbReference>
<dbReference type="CDD" id="cd00077">
    <property type="entry name" value="HDc"/>
    <property type="match status" value="1"/>
</dbReference>
<reference evidence="2 3" key="1">
    <citation type="submission" date="2019-02" db="EMBL/GenBank/DDBJ databases">
        <title>Genomic Encyclopedia of Archaeal and Bacterial Type Strains, Phase II (KMG-II): from individual species to whole genera.</title>
        <authorList>
            <person name="Goeker M."/>
        </authorList>
    </citation>
    <scope>NUCLEOTIDE SEQUENCE [LARGE SCALE GENOMIC DNA]</scope>
    <source>
        <strain evidence="2 3">DSM 21411</strain>
    </source>
</reference>
<dbReference type="SUPFAM" id="SSF109604">
    <property type="entry name" value="HD-domain/PDEase-like"/>
    <property type="match status" value="1"/>
</dbReference>
<dbReference type="InterPro" id="IPR003607">
    <property type="entry name" value="HD/PDEase_dom"/>
</dbReference>
<accession>A0A4V2F6A7</accession>
<feature type="domain" description="HD" evidence="1">
    <location>
        <begin position="30"/>
        <end position="124"/>
    </location>
</feature>
<keyword evidence="3" id="KW-1185">Reference proteome</keyword>
<evidence type="ECO:0000313" key="3">
    <source>
        <dbReference type="Proteomes" id="UP000292209"/>
    </source>
</evidence>
<dbReference type="RefSeq" id="WP_165389802.1">
    <property type="nucleotide sequence ID" value="NZ_SGXG01000001.1"/>
</dbReference>
<dbReference type="AlphaFoldDB" id="A0A4V2F6A7"/>
<evidence type="ECO:0000313" key="2">
    <source>
        <dbReference type="EMBL" id="RZS95659.1"/>
    </source>
</evidence>
<evidence type="ECO:0000259" key="1">
    <source>
        <dbReference type="Pfam" id="PF01966"/>
    </source>
</evidence>
<organism evidence="2 3">
    <name type="scientific">Cecembia calidifontis</name>
    <dbReference type="NCBI Taxonomy" id="1187080"/>
    <lineage>
        <taxon>Bacteria</taxon>
        <taxon>Pseudomonadati</taxon>
        <taxon>Bacteroidota</taxon>
        <taxon>Cytophagia</taxon>
        <taxon>Cytophagales</taxon>
        <taxon>Cyclobacteriaceae</taxon>
        <taxon>Cecembia</taxon>
    </lineage>
</organism>
<dbReference type="Pfam" id="PF01966">
    <property type="entry name" value="HD"/>
    <property type="match status" value="1"/>
</dbReference>
<sequence length="193" mass="22691">MKDRFSLLYQKYMAFLEKNIPDHLTYHSASHTKDVIEKVKLIGNIENLSDKDLELTKVAALFHDMGYLVQKNGHENISCEIAKKELPPWGFSEKEINEICTAIMATKVPQKPKNHLGKILADADLEYLGTEHFEKGTSLLFQELKYTDPSLDEEKWIEIQIEFLRQHQYHTHFCRSNREPKKKEHLQKLIQRK</sequence>
<comment type="caution">
    <text evidence="2">The sequence shown here is derived from an EMBL/GenBank/DDBJ whole genome shotgun (WGS) entry which is preliminary data.</text>
</comment>
<dbReference type="EMBL" id="SGXG01000001">
    <property type="protein sequence ID" value="RZS95659.1"/>
    <property type="molecule type" value="Genomic_DNA"/>
</dbReference>
<protein>
    <recommendedName>
        <fullName evidence="1">HD domain-containing protein</fullName>
    </recommendedName>
</protein>
<gene>
    <name evidence="2" type="ORF">BC751_1195</name>
</gene>
<name>A0A4V2F6A7_9BACT</name>
<proteinExistence type="predicted"/>